<dbReference type="PANTHER" id="PTHR43760">
    <property type="entry name" value="ENDORIBONUCLEASE-RELATED"/>
    <property type="match status" value="1"/>
</dbReference>
<dbReference type="InterPro" id="IPR035959">
    <property type="entry name" value="RutC-like_sf"/>
</dbReference>
<evidence type="ECO:0000313" key="2">
    <source>
        <dbReference type="EMBL" id="HHL42791.1"/>
    </source>
</evidence>
<sequence>MNPIDQRLSELGLALPKPVAPVATYVPYVLSGNMLYISGQTSVEADGHVVTGRLGEDLTVETGQKAARTCALNLIAQMKAACEGDLSRVRRIVKVGGFVCAAPTSSQIDIPKIINGCSDVMVAVFGEAGRHARFAVGSPSLPLDCAVEIDCVVEIA</sequence>
<dbReference type="EMBL" id="DRMJ01000206">
    <property type="protein sequence ID" value="HHL42791.1"/>
    <property type="molecule type" value="Genomic_DNA"/>
</dbReference>
<evidence type="ECO:0000259" key="1">
    <source>
        <dbReference type="Pfam" id="PF14588"/>
    </source>
</evidence>
<feature type="domain" description="Endoribonuclease L-PSP/chorismate mutase-like" evidence="1">
    <location>
        <begin position="6"/>
        <end position="146"/>
    </location>
</feature>
<organism evidence="2">
    <name type="scientific">Hellea balneolensis</name>
    <dbReference type="NCBI Taxonomy" id="287478"/>
    <lineage>
        <taxon>Bacteria</taxon>
        <taxon>Pseudomonadati</taxon>
        <taxon>Pseudomonadota</taxon>
        <taxon>Alphaproteobacteria</taxon>
        <taxon>Maricaulales</taxon>
        <taxon>Robiginitomaculaceae</taxon>
        <taxon>Hellea</taxon>
    </lineage>
</organism>
<protein>
    <submittedName>
        <fullName evidence="2">RidA family protein</fullName>
    </submittedName>
</protein>
<dbReference type="Pfam" id="PF14588">
    <property type="entry name" value="YjgF_endoribonc"/>
    <property type="match status" value="1"/>
</dbReference>
<proteinExistence type="predicted"/>
<gene>
    <name evidence="2" type="ORF">ENJ42_04170</name>
</gene>
<dbReference type="SUPFAM" id="SSF55298">
    <property type="entry name" value="YjgF-like"/>
    <property type="match status" value="1"/>
</dbReference>
<dbReference type="Gene3D" id="3.30.1330.40">
    <property type="entry name" value="RutC-like"/>
    <property type="match status" value="1"/>
</dbReference>
<dbReference type="PANTHER" id="PTHR43760:SF1">
    <property type="entry name" value="ENDORIBONUCLEASE L-PSP_CHORISMATE MUTASE-LIKE DOMAIN-CONTAINING PROTEIN"/>
    <property type="match status" value="1"/>
</dbReference>
<accession>A0A7C5M0S0</accession>
<dbReference type="AlphaFoldDB" id="A0A7C5M0S0"/>
<comment type="caution">
    <text evidence="2">The sequence shown here is derived from an EMBL/GenBank/DDBJ whole genome shotgun (WGS) entry which is preliminary data.</text>
</comment>
<dbReference type="CDD" id="cd02199">
    <property type="entry name" value="YjgF_YER057c_UK114_like_1"/>
    <property type="match status" value="1"/>
</dbReference>
<name>A0A7C5M0S0_9PROT</name>
<dbReference type="InterPro" id="IPR013813">
    <property type="entry name" value="Endoribo_LPSP/chorism_mut-like"/>
</dbReference>
<dbReference type="Proteomes" id="UP000885830">
    <property type="component" value="Unassembled WGS sequence"/>
</dbReference>
<reference evidence="2" key="1">
    <citation type="journal article" date="2020" name="mSystems">
        <title>Genome- and Community-Level Interaction Insights into Carbon Utilization and Element Cycling Functions of Hydrothermarchaeota in Hydrothermal Sediment.</title>
        <authorList>
            <person name="Zhou Z."/>
            <person name="Liu Y."/>
            <person name="Xu W."/>
            <person name="Pan J."/>
            <person name="Luo Z.H."/>
            <person name="Li M."/>
        </authorList>
    </citation>
    <scope>NUCLEOTIDE SEQUENCE [LARGE SCALE GENOMIC DNA]</scope>
    <source>
        <strain evidence="2">HyVt-485</strain>
    </source>
</reference>